<dbReference type="InterPro" id="IPR051704">
    <property type="entry name" value="FAD_aromatic-hydroxylase"/>
</dbReference>
<gene>
    <name evidence="5" type="ORF">M441DRAFT_48217</name>
</gene>
<keyword evidence="1" id="KW-0285">Flavoprotein</keyword>
<dbReference type="Gene3D" id="3.50.50.60">
    <property type="entry name" value="FAD/NAD(P)-binding domain"/>
    <property type="match status" value="1"/>
</dbReference>
<proteinExistence type="predicted"/>
<dbReference type="PRINTS" id="PR00420">
    <property type="entry name" value="RNGMNOXGNASE"/>
</dbReference>
<name>A0A2T3Z6D8_TRIA4</name>
<keyword evidence="6" id="KW-1185">Reference proteome</keyword>
<reference evidence="5 6" key="1">
    <citation type="submission" date="2016-07" db="EMBL/GenBank/DDBJ databases">
        <title>Multiple horizontal gene transfer events from other fungi enriched the ability of initially mycotrophic Trichoderma (Ascomycota) to feed on dead plant biomass.</title>
        <authorList>
            <consortium name="DOE Joint Genome Institute"/>
            <person name="Aerts A."/>
            <person name="Atanasova L."/>
            <person name="Chenthamara K."/>
            <person name="Zhang J."/>
            <person name="Grujic M."/>
            <person name="Henrissat B."/>
            <person name="Kuo A."/>
            <person name="Salamov A."/>
            <person name="Lipzen A."/>
            <person name="Labutti K."/>
            <person name="Barry K."/>
            <person name="Miao Y."/>
            <person name="Rahimi M.J."/>
            <person name="Shen Q."/>
            <person name="Grigoriev I.V."/>
            <person name="Kubicek C.P."/>
            <person name="Druzhinina I.S."/>
        </authorList>
    </citation>
    <scope>NUCLEOTIDE SEQUENCE [LARGE SCALE GENOMIC DNA]</scope>
    <source>
        <strain evidence="5 6">CBS 433.97</strain>
    </source>
</reference>
<dbReference type="PANTHER" id="PTHR46865:SF7">
    <property type="entry name" value="MONOOXYGENASE, PUTATIVE (AFU_ORTHOLOGUE AFUA_8G07040)-RELATED"/>
    <property type="match status" value="1"/>
</dbReference>
<dbReference type="InterPro" id="IPR002938">
    <property type="entry name" value="FAD-bd"/>
</dbReference>
<dbReference type="InterPro" id="IPR036188">
    <property type="entry name" value="FAD/NAD-bd_sf"/>
</dbReference>
<sequence>MTPLKVLISGNGVAGPALAYWLSLTGAKITLIERSRALRLGGQQIDIRTPQAIELVKRMGILERIRAAGVNELGMQLVDRNGRSTAFFPVAPKGSRAQSFTSEFEIMRGELVRILNGLTDNNRNVKRRFGVSMESFTQDSESNPQGKVHVKFDNGREEKFDLVVGADGIGSKTREAMLGPTYDVSDLRRQLGGYVGYFSVPSDPEKDEYKATFCHLPGSRVIGSRKDCDELLRVYILLRGENSALDAALKSGDQAQLKCAIAGLYQSDAWQCNRFLEALPAADDLYCTRIEQVWLPEGRWSQGRVALLGDAAYGYTASGYGCALSLAGAYFLAGEIATSYKENKSSPTAAVMKGATNYEKKFRPIAAASQNSSPWLDSMLYPRTKIGIWVLHRLAERWAKVASNLNLHQAAGKDWQLPCYELQKKKKKEVKRERSPLP</sequence>
<dbReference type="GO" id="GO:0071949">
    <property type="term" value="F:FAD binding"/>
    <property type="evidence" value="ECO:0007669"/>
    <property type="project" value="InterPro"/>
</dbReference>
<dbReference type="Pfam" id="PF01494">
    <property type="entry name" value="FAD_binding_3"/>
    <property type="match status" value="1"/>
</dbReference>
<dbReference type="Proteomes" id="UP000240493">
    <property type="component" value="Unassembled WGS sequence"/>
</dbReference>
<keyword evidence="2" id="KW-0274">FAD</keyword>
<evidence type="ECO:0000313" key="6">
    <source>
        <dbReference type="Proteomes" id="UP000240493"/>
    </source>
</evidence>
<feature type="domain" description="FAD-binding" evidence="4">
    <location>
        <begin position="5"/>
        <end position="177"/>
    </location>
</feature>
<accession>A0A2T3Z6D8</accession>
<dbReference type="AlphaFoldDB" id="A0A2T3Z6D8"/>
<evidence type="ECO:0000256" key="1">
    <source>
        <dbReference type="ARBA" id="ARBA00022630"/>
    </source>
</evidence>
<dbReference type="SUPFAM" id="SSF51905">
    <property type="entry name" value="FAD/NAD(P)-binding domain"/>
    <property type="match status" value="1"/>
</dbReference>
<protein>
    <recommendedName>
        <fullName evidence="4">FAD-binding domain-containing protein</fullName>
    </recommendedName>
</protein>
<dbReference type="OrthoDB" id="655030at2759"/>
<dbReference type="EMBL" id="KZ679263">
    <property type="protein sequence ID" value="PTB40373.1"/>
    <property type="molecule type" value="Genomic_DNA"/>
</dbReference>
<evidence type="ECO:0000259" key="4">
    <source>
        <dbReference type="Pfam" id="PF01494"/>
    </source>
</evidence>
<evidence type="ECO:0000313" key="5">
    <source>
        <dbReference type="EMBL" id="PTB40373.1"/>
    </source>
</evidence>
<dbReference type="PANTHER" id="PTHR46865">
    <property type="entry name" value="OXIDOREDUCTASE-RELATED"/>
    <property type="match status" value="1"/>
</dbReference>
<evidence type="ECO:0000256" key="2">
    <source>
        <dbReference type="ARBA" id="ARBA00022827"/>
    </source>
</evidence>
<keyword evidence="3" id="KW-0560">Oxidoreductase</keyword>
<evidence type="ECO:0000256" key="3">
    <source>
        <dbReference type="ARBA" id="ARBA00023002"/>
    </source>
</evidence>
<dbReference type="STRING" id="1042311.A0A2T3Z6D8"/>
<dbReference type="GO" id="GO:0016491">
    <property type="term" value="F:oxidoreductase activity"/>
    <property type="evidence" value="ECO:0007669"/>
    <property type="project" value="UniProtKB-KW"/>
</dbReference>
<organism evidence="5 6">
    <name type="scientific">Trichoderma asperellum (strain ATCC 204424 / CBS 433.97 / NBRC 101777)</name>
    <dbReference type="NCBI Taxonomy" id="1042311"/>
    <lineage>
        <taxon>Eukaryota</taxon>
        <taxon>Fungi</taxon>
        <taxon>Dikarya</taxon>
        <taxon>Ascomycota</taxon>
        <taxon>Pezizomycotina</taxon>
        <taxon>Sordariomycetes</taxon>
        <taxon>Hypocreomycetidae</taxon>
        <taxon>Hypocreales</taxon>
        <taxon>Hypocreaceae</taxon>
        <taxon>Trichoderma</taxon>
    </lineage>
</organism>